<protein>
    <recommendedName>
        <fullName evidence="4">DUF5666 domain-containing protein</fullName>
    </recommendedName>
</protein>
<evidence type="ECO:0000313" key="2">
    <source>
        <dbReference type="EMBL" id="GCL64729.1"/>
    </source>
</evidence>
<organism evidence="2 3">
    <name type="scientific">Pseudaquabacterium pictum</name>
    <dbReference type="NCBI Taxonomy" id="2315236"/>
    <lineage>
        <taxon>Bacteria</taxon>
        <taxon>Pseudomonadati</taxon>
        <taxon>Pseudomonadota</taxon>
        <taxon>Betaproteobacteria</taxon>
        <taxon>Burkholderiales</taxon>
        <taxon>Sphaerotilaceae</taxon>
        <taxon>Pseudaquabacterium</taxon>
    </lineage>
</organism>
<feature type="chain" id="PRO_5019716965" description="DUF5666 domain-containing protein" evidence="1">
    <location>
        <begin position="21"/>
        <end position="124"/>
    </location>
</feature>
<name>A0A480ASS4_9BURK</name>
<dbReference type="Proteomes" id="UP000301751">
    <property type="component" value="Unassembled WGS sequence"/>
</dbReference>
<comment type="caution">
    <text evidence="2">The sequence shown here is derived from an EMBL/GenBank/DDBJ whole genome shotgun (WGS) entry which is preliminary data.</text>
</comment>
<dbReference type="EMBL" id="BJCL01000011">
    <property type="protein sequence ID" value="GCL64729.1"/>
    <property type="molecule type" value="Genomic_DNA"/>
</dbReference>
<dbReference type="AlphaFoldDB" id="A0A480ASS4"/>
<evidence type="ECO:0000256" key="1">
    <source>
        <dbReference type="SAM" id="SignalP"/>
    </source>
</evidence>
<reference evidence="3" key="1">
    <citation type="submission" date="2019-03" db="EMBL/GenBank/DDBJ databases">
        <title>Aquabacterium pictum sp.nov., the first bacteriochlorophyll a-containing freshwater bacterium in the genus Aquabacterium of the class Betaproteobacteria.</title>
        <authorList>
            <person name="Hirose S."/>
            <person name="Tank M."/>
            <person name="Hara E."/>
            <person name="Tamaki H."/>
            <person name="Takaichi S."/>
            <person name="Haruta S."/>
            <person name="Hanada S."/>
        </authorList>
    </citation>
    <scope>NUCLEOTIDE SEQUENCE [LARGE SCALE GENOMIC DNA]</scope>
    <source>
        <strain evidence="3">W35</strain>
    </source>
</reference>
<evidence type="ECO:0000313" key="3">
    <source>
        <dbReference type="Proteomes" id="UP000301751"/>
    </source>
</evidence>
<proteinExistence type="predicted"/>
<gene>
    <name evidence="2" type="ORF">AQPW35_38100</name>
</gene>
<keyword evidence="3" id="KW-1185">Reference proteome</keyword>
<feature type="signal peptide" evidence="1">
    <location>
        <begin position="1"/>
        <end position="20"/>
    </location>
</feature>
<sequence>MMKNLLAVVVLGLSALSLNAAFAHGGAKAKHGGVVAIASDLGFELVGTPAGASIYIEDHGKPMAPAGMSGKLTVLNGAEKSEAELAVAGDRLEAKGVKLAPGAKVVAVLTTPAKKAITVRFTVK</sequence>
<evidence type="ECO:0008006" key="4">
    <source>
        <dbReference type="Google" id="ProtNLM"/>
    </source>
</evidence>
<keyword evidence="1" id="KW-0732">Signal</keyword>
<accession>A0A480ASS4</accession>
<dbReference type="RefSeq" id="WP_174246132.1">
    <property type="nucleotide sequence ID" value="NZ_BJCL01000011.1"/>
</dbReference>